<keyword evidence="11" id="KW-1133">Transmembrane helix</keyword>
<evidence type="ECO:0000256" key="2">
    <source>
        <dbReference type="ARBA" id="ARBA00022527"/>
    </source>
</evidence>
<evidence type="ECO:0000256" key="3">
    <source>
        <dbReference type="ARBA" id="ARBA00022679"/>
    </source>
</evidence>
<keyword evidence="11" id="KW-0812">Transmembrane</keyword>
<dbReference type="InterPro" id="IPR000719">
    <property type="entry name" value="Prot_kinase_dom"/>
</dbReference>
<keyword evidence="6 9" id="KW-0067">ATP-binding</keyword>
<sequence length="634" mass="68384">MAPMHALTMHRCASGPLAWRRTAIREPAAPAGRCVARSPAMCSSDATCPGMRRKGLRASTTRSRAGAGRDKEPELVEESLEVALQASAAGSMGAGEKVSRMESTRMDPRSSPVSLRSAGLKPGDTLQDTYTIVDVLGSGSNATAYRASKPGGGVVALKALSLSGLRDWKQLELFQREAQVLASLQHPCIPKYIDYFEADTENDRSFFIVQEVVVGKNLEDMVASGMRASDEEAIRIATELLNVLEYLGSLRPQCIHRDIKPSNIVIEGGTWGGRVFLVDFGGVQSAAADVQSLGSTVIGTYGYMAPEQFQGSAQAASDLYALGGTLLYLLTGRTPNTFPQERMRIKLGDAVQFPDGSPWSDVLSGLLEPVAEDRLSARQAQAILRGEVLAQPKRRQTRSATSALTPPRSGREAISRMARGVSVAKPAGTRVQLQRSASRLDAVIPPKGLDLNTGFTGAFAVAWNAFVAVWTIGALSSGGILFALFSVPFWFAGVQIGRQAIVGALMRERFAFGLNRFRLAQELAVLSNDGEATFSTESDRESKAEGRTSDLLGARVITTIIVNGEPQTAIEILEGVRKWRFGEGLQLAEQQWLVSNINEQLSQMRGAPVDYDAFPLEDVPEYVRDDTSRTSDVP</sequence>
<evidence type="ECO:0000256" key="10">
    <source>
        <dbReference type="SAM" id="MobiDB-lite"/>
    </source>
</evidence>
<dbReference type="SMART" id="SM00220">
    <property type="entry name" value="S_TKc"/>
    <property type="match status" value="1"/>
</dbReference>
<evidence type="ECO:0000256" key="7">
    <source>
        <dbReference type="ARBA" id="ARBA00047899"/>
    </source>
</evidence>
<evidence type="ECO:0000259" key="12">
    <source>
        <dbReference type="PROSITE" id="PS50011"/>
    </source>
</evidence>
<evidence type="ECO:0000313" key="13">
    <source>
        <dbReference type="EMBL" id="CAD8287344.1"/>
    </source>
</evidence>
<accession>A0A7R9YTP9</accession>
<evidence type="ECO:0000256" key="9">
    <source>
        <dbReference type="PROSITE-ProRule" id="PRU10141"/>
    </source>
</evidence>
<evidence type="ECO:0000256" key="5">
    <source>
        <dbReference type="ARBA" id="ARBA00022777"/>
    </source>
</evidence>
<reference evidence="13" key="1">
    <citation type="submission" date="2021-01" db="EMBL/GenBank/DDBJ databases">
        <authorList>
            <person name="Corre E."/>
            <person name="Pelletier E."/>
            <person name="Niang G."/>
            <person name="Scheremetjew M."/>
            <person name="Finn R."/>
            <person name="Kale V."/>
            <person name="Holt S."/>
            <person name="Cochrane G."/>
            <person name="Meng A."/>
            <person name="Brown T."/>
            <person name="Cohen L."/>
        </authorList>
    </citation>
    <scope>NUCLEOTIDE SEQUENCE</scope>
    <source>
        <strain evidence="13">CCMP219</strain>
    </source>
</reference>
<feature type="compositionally biased region" description="Basic and acidic residues" evidence="10">
    <location>
        <begin position="97"/>
        <end position="108"/>
    </location>
</feature>
<gene>
    <name evidence="13" type="ORF">CEUR00632_LOCUS7383</name>
</gene>
<keyword evidence="3" id="KW-0808">Transferase</keyword>
<dbReference type="SUPFAM" id="SSF56112">
    <property type="entry name" value="Protein kinase-like (PK-like)"/>
    <property type="match status" value="1"/>
</dbReference>
<dbReference type="Gene3D" id="3.30.200.20">
    <property type="entry name" value="Phosphorylase Kinase, domain 1"/>
    <property type="match status" value="1"/>
</dbReference>
<keyword evidence="2" id="KW-0723">Serine/threonine-protein kinase</keyword>
<name>A0A7R9YTP9_9CHLO</name>
<keyword evidence="4 9" id="KW-0547">Nucleotide-binding</keyword>
<dbReference type="GO" id="GO:0004674">
    <property type="term" value="F:protein serine/threonine kinase activity"/>
    <property type="evidence" value="ECO:0007669"/>
    <property type="project" value="UniProtKB-KW"/>
</dbReference>
<evidence type="ECO:0000256" key="1">
    <source>
        <dbReference type="ARBA" id="ARBA00012513"/>
    </source>
</evidence>
<dbReference type="Gene3D" id="1.10.510.10">
    <property type="entry name" value="Transferase(Phosphotransferase) domain 1"/>
    <property type="match status" value="1"/>
</dbReference>
<feature type="region of interest" description="Disordered" evidence="10">
    <location>
        <begin position="392"/>
        <end position="412"/>
    </location>
</feature>
<dbReference type="PANTHER" id="PTHR24363">
    <property type="entry name" value="SERINE/THREONINE PROTEIN KINASE"/>
    <property type="match status" value="1"/>
</dbReference>
<dbReference type="EC" id="2.7.11.1" evidence="1"/>
<evidence type="ECO:0000256" key="8">
    <source>
        <dbReference type="ARBA" id="ARBA00048679"/>
    </source>
</evidence>
<comment type="catalytic activity">
    <reaction evidence="7">
        <text>L-threonyl-[protein] + ATP = O-phospho-L-threonyl-[protein] + ADP + H(+)</text>
        <dbReference type="Rhea" id="RHEA:46608"/>
        <dbReference type="Rhea" id="RHEA-COMP:11060"/>
        <dbReference type="Rhea" id="RHEA-COMP:11605"/>
        <dbReference type="ChEBI" id="CHEBI:15378"/>
        <dbReference type="ChEBI" id="CHEBI:30013"/>
        <dbReference type="ChEBI" id="CHEBI:30616"/>
        <dbReference type="ChEBI" id="CHEBI:61977"/>
        <dbReference type="ChEBI" id="CHEBI:456216"/>
        <dbReference type="EC" id="2.7.11.1"/>
    </reaction>
</comment>
<feature type="region of interest" description="Disordered" evidence="10">
    <location>
        <begin position="52"/>
        <end position="74"/>
    </location>
</feature>
<dbReference type="InterPro" id="IPR008271">
    <property type="entry name" value="Ser/Thr_kinase_AS"/>
</dbReference>
<dbReference type="CDD" id="cd14014">
    <property type="entry name" value="STKc_PknB_like"/>
    <property type="match status" value="1"/>
</dbReference>
<dbReference type="PROSITE" id="PS50011">
    <property type="entry name" value="PROTEIN_KINASE_DOM"/>
    <property type="match status" value="1"/>
</dbReference>
<feature type="transmembrane region" description="Helical" evidence="11">
    <location>
        <begin position="461"/>
        <end position="491"/>
    </location>
</feature>
<dbReference type="InterPro" id="IPR017441">
    <property type="entry name" value="Protein_kinase_ATP_BS"/>
</dbReference>
<organism evidence="13">
    <name type="scientific">Chlamydomonas euryale</name>
    <dbReference type="NCBI Taxonomy" id="1486919"/>
    <lineage>
        <taxon>Eukaryota</taxon>
        <taxon>Viridiplantae</taxon>
        <taxon>Chlorophyta</taxon>
        <taxon>core chlorophytes</taxon>
        <taxon>Chlorophyceae</taxon>
        <taxon>CS clade</taxon>
        <taxon>Chlamydomonadales</taxon>
        <taxon>Chlamydomonadaceae</taxon>
        <taxon>Chlamydomonas</taxon>
    </lineage>
</organism>
<dbReference type="InterPro" id="IPR011009">
    <property type="entry name" value="Kinase-like_dom_sf"/>
</dbReference>
<dbReference type="PROSITE" id="PS00108">
    <property type="entry name" value="PROTEIN_KINASE_ST"/>
    <property type="match status" value="1"/>
</dbReference>
<proteinExistence type="predicted"/>
<dbReference type="PANTHER" id="PTHR24363:SF0">
    <property type="entry name" value="SERINE_THREONINE KINASE LIKE DOMAIN CONTAINING 1"/>
    <property type="match status" value="1"/>
</dbReference>
<dbReference type="PROSITE" id="PS00107">
    <property type="entry name" value="PROTEIN_KINASE_ATP"/>
    <property type="match status" value="1"/>
</dbReference>
<dbReference type="AlphaFoldDB" id="A0A7R9YTP9"/>
<feature type="domain" description="Protein kinase" evidence="12">
    <location>
        <begin position="130"/>
        <end position="384"/>
    </location>
</feature>
<feature type="region of interest" description="Disordered" evidence="10">
    <location>
        <begin position="91"/>
        <end position="120"/>
    </location>
</feature>
<keyword evidence="11" id="KW-0472">Membrane</keyword>
<dbReference type="GO" id="GO:0005524">
    <property type="term" value="F:ATP binding"/>
    <property type="evidence" value="ECO:0007669"/>
    <property type="project" value="UniProtKB-UniRule"/>
</dbReference>
<dbReference type="Pfam" id="PF00069">
    <property type="entry name" value="Pkinase"/>
    <property type="match status" value="1"/>
</dbReference>
<keyword evidence="5" id="KW-0418">Kinase</keyword>
<evidence type="ECO:0000256" key="6">
    <source>
        <dbReference type="ARBA" id="ARBA00022840"/>
    </source>
</evidence>
<evidence type="ECO:0000256" key="11">
    <source>
        <dbReference type="SAM" id="Phobius"/>
    </source>
</evidence>
<feature type="binding site" evidence="9">
    <location>
        <position position="158"/>
    </location>
    <ligand>
        <name>ATP</name>
        <dbReference type="ChEBI" id="CHEBI:30616"/>
    </ligand>
</feature>
<comment type="catalytic activity">
    <reaction evidence="8">
        <text>L-seryl-[protein] + ATP = O-phospho-L-seryl-[protein] + ADP + H(+)</text>
        <dbReference type="Rhea" id="RHEA:17989"/>
        <dbReference type="Rhea" id="RHEA-COMP:9863"/>
        <dbReference type="Rhea" id="RHEA-COMP:11604"/>
        <dbReference type="ChEBI" id="CHEBI:15378"/>
        <dbReference type="ChEBI" id="CHEBI:29999"/>
        <dbReference type="ChEBI" id="CHEBI:30616"/>
        <dbReference type="ChEBI" id="CHEBI:83421"/>
        <dbReference type="ChEBI" id="CHEBI:456216"/>
        <dbReference type="EC" id="2.7.11.1"/>
    </reaction>
</comment>
<protein>
    <recommendedName>
        <fullName evidence="1">non-specific serine/threonine protein kinase</fullName>
        <ecNumber evidence="1">2.7.11.1</ecNumber>
    </recommendedName>
</protein>
<evidence type="ECO:0000256" key="4">
    <source>
        <dbReference type="ARBA" id="ARBA00022741"/>
    </source>
</evidence>
<dbReference type="EMBL" id="HBEC01015836">
    <property type="protein sequence ID" value="CAD8287344.1"/>
    <property type="molecule type" value="Transcribed_RNA"/>
</dbReference>